<dbReference type="EMBL" id="JBGORX010000006">
    <property type="protein sequence ID" value="MFJ1269423.1"/>
    <property type="molecule type" value="Genomic_DNA"/>
</dbReference>
<keyword evidence="2" id="KW-0067">ATP-binding</keyword>
<dbReference type="Pfam" id="PF08443">
    <property type="entry name" value="RimK"/>
    <property type="match status" value="1"/>
</dbReference>
<dbReference type="Gene3D" id="3.30.1490.20">
    <property type="entry name" value="ATP-grasp fold, A domain"/>
    <property type="match status" value="1"/>
</dbReference>
<evidence type="ECO:0000313" key="4">
    <source>
        <dbReference type="EMBL" id="MFJ1269423.1"/>
    </source>
</evidence>
<reference evidence="4 5" key="1">
    <citation type="submission" date="2024-08" db="EMBL/GenBank/DDBJ databases">
        <title>Draft Genome Sequence of Legionella lytica strain DSB2004, Isolated From a Fire Sprinkler System.</title>
        <authorList>
            <person name="Everhart A.D."/>
            <person name="Kidane D.T."/>
            <person name="Farone A.L."/>
            <person name="Farone M.B."/>
        </authorList>
    </citation>
    <scope>NUCLEOTIDE SEQUENCE [LARGE SCALE GENOMIC DNA]</scope>
    <source>
        <strain evidence="4 5">DSB2004</strain>
    </source>
</reference>
<dbReference type="Proteomes" id="UP001615550">
    <property type="component" value="Unassembled WGS sequence"/>
</dbReference>
<organism evidence="4 5">
    <name type="scientific">Legionella lytica</name>
    <dbReference type="NCBI Taxonomy" id="96232"/>
    <lineage>
        <taxon>Bacteria</taxon>
        <taxon>Pseudomonadati</taxon>
        <taxon>Pseudomonadota</taxon>
        <taxon>Gammaproteobacteria</taxon>
        <taxon>Legionellales</taxon>
        <taxon>Legionellaceae</taxon>
        <taxon>Legionella</taxon>
    </lineage>
</organism>
<keyword evidence="1" id="KW-0464">Manganese</keyword>
<keyword evidence="5" id="KW-1185">Reference proteome</keyword>
<protein>
    <submittedName>
        <fullName evidence="4">UDP-N-acetylmuramyl peptide synthase</fullName>
    </submittedName>
</protein>
<dbReference type="PROSITE" id="PS50975">
    <property type="entry name" value="ATP_GRASP"/>
    <property type="match status" value="1"/>
</dbReference>
<dbReference type="PANTHER" id="PTHR21621:SF0">
    <property type="entry name" value="BETA-CITRYLGLUTAMATE SYNTHASE B-RELATED"/>
    <property type="match status" value="1"/>
</dbReference>
<gene>
    <name evidence="4" type="ORF">ACD661_12725</name>
</gene>
<accession>A0ABW8D9P2</accession>
<feature type="domain" description="ATP-grasp" evidence="3">
    <location>
        <begin position="62"/>
        <end position="317"/>
    </location>
</feature>
<proteinExistence type="predicted"/>
<evidence type="ECO:0000256" key="1">
    <source>
        <dbReference type="ARBA" id="ARBA00023211"/>
    </source>
</evidence>
<dbReference type="InterPro" id="IPR011761">
    <property type="entry name" value="ATP-grasp"/>
</dbReference>
<evidence type="ECO:0000313" key="5">
    <source>
        <dbReference type="Proteomes" id="UP001615550"/>
    </source>
</evidence>
<dbReference type="InterPro" id="IPR013815">
    <property type="entry name" value="ATP_grasp_subdomain_1"/>
</dbReference>
<dbReference type="SUPFAM" id="SSF56059">
    <property type="entry name" value="Glutathione synthetase ATP-binding domain-like"/>
    <property type="match status" value="1"/>
</dbReference>
<name>A0ABW8D9P2_9GAMM</name>
<sequence>MNKNTECYQKHAMEMHFPVTYNSELGTLEVSLGSKHYFFFRAVTPLNSYTNAFVSKNKYATNFLLEKAGIPVPNTTVIYQDQFQNGELEEIISELSFPLVAKPVTGGLGEDVLCNIQNFSQLEEHLREQLLKYESILIQEYLGNLQSYRVLVLKNKVIGVVLRHPAHVIGDGKHNLQELVDITNKQRQKINDTLGPICIDTEFHIRLQELGMDLNYIPPKGEWVTVAYTSNATRGGTYISLGKKICKENKRLFVRAAKVLGLELVGFDVQCADINVPLDHSNGAIIEANHGPSVRIHEQAMDGIPTPVCKKILRTLIYKHPFAYLYNLYLNAPSAVYMKIGFVLVLCYGLYKLIS</sequence>
<keyword evidence="2" id="KW-0547">Nucleotide-binding</keyword>
<dbReference type="Gene3D" id="3.30.470.20">
    <property type="entry name" value="ATP-grasp fold, B domain"/>
    <property type="match status" value="2"/>
</dbReference>
<dbReference type="PANTHER" id="PTHR21621">
    <property type="entry name" value="RIBOSOMAL PROTEIN S6 MODIFICATION PROTEIN"/>
    <property type="match status" value="1"/>
</dbReference>
<comment type="caution">
    <text evidence="4">The sequence shown here is derived from an EMBL/GenBank/DDBJ whole genome shotgun (WGS) entry which is preliminary data.</text>
</comment>
<dbReference type="InterPro" id="IPR013651">
    <property type="entry name" value="ATP-grasp_RimK-type"/>
</dbReference>
<evidence type="ECO:0000256" key="2">
    <source>
        <dbReference type="PROSITE-ProRule" id="PRU00409"/>
    </source>
</evidence>
<dbReference type="RefSeq" id="WP_400188328.1">
    <property type="nucleotide sequence ID" value="NZ_JBGORX010000006.1"/>
</dbReference>
<evidence type="ECO:0000259" key="3">
    <source>
        <dbReference type="PROSITE" id="PS50975"/>
    </source>
</evidence>